<dbReference type="SUPFAM" id="SSF47413">
    <property type="entry name" value="lambda repressor-like DNA-binding domains"/>
    <property type="match status" value="1"/>
</dbReference>
<dbReference type="Gene3D" id="1.10.260.40">
    <property type="entry name" value="lambda repressor-like DNA-binding domains"/>
    <property type="match status" value="1"/>
</dbReference>
<dbReference type="Gene3D" id="3.40.50.2300">
    <property type="match status" value="2"/>
</dbReference>
<proteinExistence type="predicted"/>
<feature type="domain" description="HTH lacI-type" evidence="4">
    <location>
        <begin position="10"/>
        <end position="64"/>
    </location>
</feature>
<evidence type="ECO:0000313" key="5">
    <source>
        <dbReference type="EMBL" id="MBP2410188.1"/>
    </source>
</evidence>
<dbReference type="CDD" id="cd01392">
    <property type="entry name" value="HTH_LacI"/>
    <property type="match status" value="1"/>
</dbReference>
<reference evidence="5 6" key="1">
    <citation type="submission" date="2021-03" db="EMBL/GenBank/DDBJ databases">
        <title>Sequencing the genomes of 1000 actinobacteria strains.</title>
        <authorList>
            <person name="Klenk H.-P."/>
        </authorList>
    </citation>
    <scope>NUCLEOTIDE SEQUENCE [LARGE SCALE GENOMIC DNA]</scope>
    <source>
        <strain evidence="5 6">DSM 14564</strain>
    </source>
</reference>
<dbReference type="InterPro" id="IPR046335">
    <property type="entry name" value="LacI/GalR-like_sensor"/>
</dbReference>
<name>A0ABS4YQH2_9MICO</name>
<dbReference type="PANTHER" id="PTHR30146">
    <property type="entry name" value="LACI-RELATED TRANSCRIPTIONAL REPRESSOR"/>
    <property type="match status" value="1"/>
</dbReference>
<dbReference type="InterPro" id="IPR010982">
    <property type="entry name" value="Lambda_DNA-bd_dom_sf"/>
</dbReference>
<gene>
    <name evidence="5" type="ORF">JOF44_003091</name>
</gene>
<keyword evidence="1" id="KW-0805">Transcription regulation</keyword>
<dbReference type="RefSeq" id="WP_209893427.1">
    <property type="nucleotide sequence ID" value="NZ_BAAAJV010000041.1"/>
</dbReference>
<protein>
    <submittedName>
        <fullName evidence="5">LacI family transcriptional regulator</fullName>
    </submittedName>
</protein>
<accession>A0ABS4YQH2</accession>
<keyword evidence="6" id="KW-1185">Reference proteome</keyword>
<dbReference type="Proteomes" id="UP000698222">
    <property type="component" value="Unassembled WGS sequence"/>
</dbReference>
<dbReference type="EMBL" id="JAGIOC010000001">
    <property type="protein sequence ID" value="MBP2410188.1"/>
    <property type="molecule type" value="Genomic_DNA"/>
</dbReference>
<dbReference type="InterPro" id="IPR028082">
    <property type="entry name" value="Peripla_BP_I"/>
</dbReference>
<keyword evidence="2" id="KW-0238">DNA-binding</keyword>
<dbReference type="SMART" id="SM00354">
    <property type="entry name" value="HTH_LACI"/>
    <property type="match status" value="1"/>
</dbReference>
<dbReference type="PANTHER" id="PTHR30146:SF138">
    <property type="entry name" value="TRANSCRIPTIONAL REGULATORY PROTEIN"/>
    <property type="match status" value="1"/>
</dbReference>
<dbReference type="SUPFAM" id="SSF53822">
    <property type="entry name" value="Periplasmic binding protein-like I"/>
    <property type="match status" value="1"/>
</dbReference>
<dbReference type="PROSITE" id="PS50932">
    <property type="entry name" value="HTH_LACI_2"/>
    <property type="match status" value="1"/>
</dbReference>
<organism evidence="5 6">
    <name type="scientific">Brachybacterium fresconis</name>
    <dbReference type="NCBI Taxonomy" id="173363"/>
    <lineage>
        <taxon>Bacteria</taxon>
        <taxon>Bacillati</taxon>
        <taxon>Actinomycetota</taxon>
        <taxon>Actinomycetes</taxon>
        <taxon>Micrococcales</taxon>
        <taxon>Dermabacteraceae</taxon>
        <taxon>Brachybacterium</taxon>
    </lineage>
</organism>
<dbReference type="InterPro" id="IPR000843">
    <property type="entry name" value="HTH_LacI"/>
</dbReference>
<evidence type="ECO:0000256" key="2">
    <source>
        <dbReference type="ARBA" id="ARBA00023125"/>
    </source>
</evidence>
<evidence type="ECO:0000256" key="3">
    <source>
        <dbReference type="ARBA" id="ARBA00023163"/>
    </source>
</evidence>
<evidence type="ECO:0000259" key="4">
    <source>
        <dbReference type="PROSITE" id="PS50932"/>
    </source>
</evidence>
<dbReference type="Pfam" id="PF13377">
    <property type="entry name" value="Peripla_BP_3"/>
    <property type="match status" value="1"/>
</dbReference>
<evidence type="ECO:0000313" key="6">
    <source>
        <dbReference type="Proteomes" id="UP000698222"/>
    </source>
</evidence>
<evidence type="ECO:0000256" key="1">
    <source>
        <dbReference type="ARBA" id="ARBA00023015"/>
    </source>
</evidence>
<dbReference type="Pfam" id="PF00356">
    <property type="entry name" value="LacI"/>
    <property type="match status" value="1"/>
</dbReference>
<sequence length="336" mass="35448">MPRATTPRRVTIYDVAERAQLSHQTVSRYFRAPEGLRPATRERVSAAVTELGYSPNPLARSLRTGRSKRLMVVVPELTSSPARVLAGASDAARGAGFTLDVVGLTGDADERTDRLAELARTGRPEAILSLIPLAADAQEACAPVPLVVVGELDDAMRGIGELSDASPVLEFLRELSTLGHRRFLHITGDLDFASARARRDAYLTGIESQGLEDLGVVDGDWSAASGYEAIAAIDAARPPTAVIAANDVVAGGVVQGARERGWTIPEDLSVTGWDNLPLSGLLSPTLTTVEVDHEGVGVRAMQRLLERLSGAASAVPASEPVNTVIWRGSTGPVAGH</sequence>
<keyword evidence="3" id="KW-0804">Transcription</keyword>
<comment type="caution">
    <text evidence="5">The sequence shown here is derived from an EMBL/GenBank/DDBJ whole genome shotgun (WGS) entry which is preliminary data.</text>
</comment>